<dbReference type="AlphaFoldDB" id="B7KBH2"/>
<accession>B7KBH2</accession>
<dbReference type="Pfam" id="PF00990">
    <property type="entry name" value="GGDEF"/>
    <property type="match status" value="1"/>
</dbReference>
<dbReference type="Gene3D" id="3.30.450.20">
    <property type="entry name" value="PAS domain"/>
    <property type="match status" value="1"/>
</dbReference>
<dbReference type="Proteomes" id="UP000002384">
    <property type="component" value="Chromosome"/>
</dbReference>
<dbReference type="HOGENOM" id="CLU_000445_70_20_3"/>
<dbReference type="PANTHER" id="PTHR44757">
    <property type="entry name" value="DIGUANYLATE CYCLASE DGCP"/>
    <property type="match status" value="1"/>
</dbReference>
<dbReference type="KEGG" id="cyc:PCC7424_3126"/>
<dbReference type="InterPro" id="IPR008984">
    <property type="entry name" value="SMAD_FHA_dom_sf"/>
</dbReference>
<evidence type="ECO:0000313" key="6">
    <source>
        <dbReference type="Proteomes" id="UP000002384"/>
    </source>
</evidence>
<dbReference type="InterPro" id="IPR001633">
    <property type="entry name" value="EAL_dom"/>
</dbReference>
<dbReference type="SMART" id="SM00091">
    <property type="entry name" value="PAS"/>
    <property type="match status" value="2"/>
</dbReference>
<dbReference type="PROSITE" id="PS50887">
    <property type="entry name" value="GGDEF"/>
    <property type="match status" value="1"/>
</dbReference>
<dbReference type="Gene3D" id="3.30.70.270">
    <property type="match status" value="1"/>
</dbReference>
<gene>
    <name evidence="5" type="ordered locus">PCC7424_3126</name>
</gene>
<dbReference type="SMART" id="SM00052">
    <property type="entry name" value="EAL"/>
    <property type="match status" value="1"/>
</dbReference>
<dbReference type="SUPFAM" id="SSF49879">
    <property type="entry name" value="SMAD/FHA domain"/>
    <property type="match status" value="1"/>
</dbReference>
<dbReference type="CDD" id="cd01948">
    <property type="entry name" value="EAL"/>
    <property type="match status" value="1"/>
</dbReference>
<feature type="domain" description="GGDEF" evidence="4">
    <location>
        <begin position="435"/>
        <end position="568"/>
    </location>
</feature>
<dbReference type="SUPFAM" id="SSF141868">
    <property type="entry name" value="EAL domain-like"/>
    <property type="match status" value="1"/>
</dbReference>
<feature type="domain" description="PAS" evidence="2">
    <location>
        <begin position="280"/>
        <end position="350"/>
    </location>
</feature>
<dbReference type="InterPro" id="IPR000014">
    <property type="entry name" value="PAS"/>
</dbReference>
<dbReference type="SMART" id="SM00240">
    <property type="entry name" value="FHA"/>
    <property type="match status" value="1"/>
</dbReference>
<dbReference type="InterPro" id="IPR052155">
    <property type="entry name" value="Biofilm_reg_signaling"/>
</dbReference>
<evidence type="ECO:0000259" key="1">
    <source>
        <dbReference type="PROSITE" id="PS50006"/>
    </source>
</evidence>
<dbReference type="CDD" id="cd00130">
    <property type="entry name" value="PAS"/>
    <property type="match status" value="1"/>
</dbReference>
<dbReference type="CDD" id="cd01949">
    <property type="entry name" value="GGDEF"/>
    <property type="match status" value="1"/>
</dbReference>
<dbReference type="Gene3D" id="3.20.20.450">
    <property type="entry name" value="EAL domain"/>
    <property type="match status" value="1"/>
</dbReference>
<dbReference type="Pfam" id="PF00563">
    <property type="entry name" value="EAL"/>
    <property type="match status" value="1"/>
</dbReference>
<dbReference type="PANTHER" id="PTHR44757:SF2">
    <property type="entry name" value="BIOFILM ARCHITECTURE MAINTENANCE PROTEIN MBAA"/>
    <property type="match status" value="1"/>
</dbReference>
<dbReference type="InterPro" id="IPR035965">
    <property type="entry name" value="PAS-like_dom_sf"/>
</dbReference>
<dbReference type="EMBL" id="CP001291">
    <property type="protein sequence ID" value="ACK71528.1"/>
    <property type="molecule type" value="Genomic_DNA"/>
</dbReference>
<dbReference type="Pfam" id="PF13426">
    <property type="entry name" value="PAS_9"/>
    <property type="match status" value="1"/>
</dbReference>
<feature type="domain" description="EAL" evidence="3">
    <location>
        <begin position="577"/>
        <end position="831"/>
    </location>
</feature>
<dbReference type="SUPFAM" id="SSF55785">
    <property type="entry name" value="PYP-like sensor domain (PAS domain)"/>
    <property type="match status" value="1"/>
</dbReference>
<evidence type="ECO:0000259" key="4">
    <source>
        <dbReference type="PROSITE" id="PS50887"/>
    </source>
</evidence>
<dbReference type="PROSITE" id="PS50006">
    <property type="entry name" value="FHA_DOMAIN"/>
    <property type="match status" value="1"/>
</dbReference>
<feature type="domain" description="FHA" evidence="1">
    <location>
        <begin position="29"/>
        <end position="89"/>
    </location>
</feature>
<dbReference type="InterPro" id="IPR043128">
    <property type="entry name" value="Rev_trsase/Diguanyl_cyclase"/>
</dbReference>
<evidence type="ECO:0000259" key="3">
    <source>
        <dbReference type="PROSITE" id="PS50883"/>
    </source>
</evidence>
<sequence>MSKASDVRHILVIEDQKSKRIVSLKENTYTVGRDPNASIILYDRQVSRHHATLLRIKDYQNRHSVYRIIDGNLQGKKSTNGIIVNGKYTLDHELKSGDLIRFGTTSKASYHILPSTSTPLEMDLLKARDIEDKITESQSDIETIEFEELFEEEPEETNTIIFNREKEKSSAELRSESSSLTENNPNLIVDINYDGALVYLNRTARFKFPDLLEKQVEHPLLKGLNHQIKAQEETSLVREIQINEEWFKQHINYLPEPQIIRIYSFDITPYKTIESQLKFREERYEFLVEKASEGILLIDAQTKQIIDANLGICELLGYDHEEIINLNLYNLIALDREIIEAEFEQVIESSSDLIDESLYRCQDGSLISVEAKINSGQYRGKDIFYISIQDITDRKRSEEQMQYQAFHDPLTNLPNRKLFTQQVSLALNNAKKNQTLLAVIFLDLDSFNHINNTLGHSIGDQLLQSFAQRLISCIPAGDTIARWGSDDFTILLPRIKNIEETVKLSEKIFEDLKQPFRIENQQLQVKISLGIAIYPQDGEDEESLLKNAAVALTKAKEQGRNNYQFYTPLMSAQSALLLKLENALHRALERRELSLYYQPQIKISTGEVTAMEALLRWEVPEVGFISPIKLFSQGQKTDVILQISQWILQTACEQNLAWQELGLPSIPISINLSNREFEQQNLVENVARVLQKTGLDPQWLELEITETILRKNLKSARQVFQDFYNLGVRLALDDFGSGFSSIGYFKLFPFRTVKIHQSFIRDLRGASQEMALISALLTLGKGFNLRVVAEGVETSSQLELLKSLQCEEVQGYVYTRPLKSAEATQFLTKQLSLTFGQNQ</sequence>
<proteinExistence type="predicted"/>
<organism evidence="5 6">
    <name type="scientific">Gloeothece citriformis (strain PCC 7424)</name>
    <name type="common">Cyanothece sp. (strain PCC 7424)</name>
    <dbReference type="NCBI Taxonomy" id="65393"/>
    <lineage>
        <taxon>Bacteria</taxon>
        <taxon>Bacillati</taxon>
        <taxon>Cyanobacteriota</taxon>
        <taxon>Cyanophyceae</taxon>
        <taxon>Oscillatoriophycideae</taxon>
        <taxon>Chroococcales</taxon>
        <taxon>Aphanothecaceae</taxon>
        <taxon>Gloeothece</taxon>
        <taxon>Gloeothece citriformis</taxon>
    </lineage>
</organism>
<dbReference type="InterPro" id="IPR000253">
    <property type="entry name" value="FHA_dom"/>
</dbReference>
<dbReference type="eggNOG" id="COG5001">
    <property type="taxonomic scope" value="Bacteria"/>
</dbReference>
<dbReference type="NCBIfam" id="TIGR00229">
    <property type="entry name" value="sensory_box"/>
    <property type="match status" value="1"/>
</dbReference>
<dbReference type="NCBIfam" id="TIGR00254">
    <property type="entry name" value="GGDEF"/>
    <property type="match status" value="1"/>
</dbReference>
<dbReference type="Pfam" id="PF00498">
    <property type="entry name" value="FHA"/>
    <property type="match status" value="1"/>
</dbReference>
<dbReference type="RefSeq" id="WP_015955125.1">
    <property type="nucleotide sequence ID" value="NC_011729.1"/>
</dbReference>
<dbReference type="InterPro" id="IPR000160">
    <property type="entry name" value="GGDEF_dom"/>
</dbReference>
<dbReference type="InterPro" id="IPR029787">
    <property type="entry name" value="Nucleotide_cyclase"/>
</dbReference>
<dbReference type="OrthoDB" id="415644at2"/>
<reference evidence="6" key="1">
    <citation type="journal article" date="2011" name="MBio">
        <title>Novel metabolic attributes of the genus Cyanothece, comprising a group of unicellular nitrogen-fixing Cyanobacteria.</title>
        <authorList>
            <person name="Bandyopadhyay A."/>
            <person name="Elvitigala T."/>
            <person name="Welsh E."/>
            <person name="Stockel J."/>
            <person name="Liberton M."/>
            <person name="Min H."/>
            <person name="Sherman L.A."/>
            <person name="Pakrasi H.B."/>
        </authorList>
    </citation>
    <scope>NUCLEOTIDE SEQUENCE [LARGE SCALE GENOMIC DNA]</scope>
    <source>
        <strain evidence="6">PCC 7424</strain>
    </source>
</reference>
<evidence type="ECO:0000313" key="5">
    <source>
        <dbReference type="EMBL" id="ACK71528.1"/>
    </source>
</evidence>
<dbReference type="SMART" id="SM00267">
    <property type="entry name" value="GGDEF"/>
    <property type="match status" value="1"/>
</dbReference>
<dbReference type="PROSITE" id="PS50112">
    <property type="entry name" value="PAS"/>
    <property type="match status" value="1"/>
</dbReference>
<evidence type="ECO:0000259" key="2">
    <source>
        <dbReference type="PROSITE" id="PS50112"/>
    </source>
</evidence>
<dbReference type="Gene3D" id="2.60.200.20">
    <property type="match status" value="1"/>
</dbReference>
<dbReference type="STRING" id="65393.PCC7424_3126"/>
<dbReference type="PROSITE" id="PS50883">
    <property type="entry name" value="EAL"/>
    <property type="match status" value="1"/>
</dbReference>
<dbReference type="SUPFAM" id="SSF55073">
    <property type="entry name" value="Nucleotide cyclase"/>
    <property type="match status" value="1"/>
</dbReference>
<dbReference type="InterPro" id="IPR035919">
    <property type="entry name" value="EAL_sf"/>
</dbReference>
<name>B7KBH2_GLOC7</name>
<protein>
    <submittedName>
        <fullName evidence="5">Diguanylate cyclase/phosphodiesterase with PAS/PAC sensor(S)</fullName>
    </submittedName>
</protein>
<keyword evidence="6" id="KW-1185">Reference proteome</keyword>